<dbReference type="InterPro" id="IPR010982">
    <property type="entry name" value="Lambda_DNA-bd_dom_sf"/>
</dbReference>
<dbReference type="SUPFAM" id="SSF47413">
    <property type="entry name" value="lambda repressor-like DNA-binding domains"/>
    <property type="match status" value="1"/>
</dbReference>
<dbReference type="EMBL" id="BAABFO010000002">
    <property type="protein sequence ID" value="GAA4324201.1"/>
    <property type="molecule type" value="Genomic_DNA"/>
</dbReference>
<sequence length="89" mass="9788">MSHLILQASQLSHLLRSTRAARKLSQAALAERLGISQNRVSELESDPAQLTAERLLDWLAILKLELWVAPQGANPPDQPQGQAGTPVEW</sequence>
<reference evidence="3" key="1">
    <citation type="journal article" date="2019" name="Int. J. Syst. Evol. Microbiol.">
        <title>The Global Catalogue of Microorganisms (GCM) 10K type strain sequencing project: providing services to taxonomists for standard genome sequencing and annotation.</title>
        <authorList>
            <consortium name="The Broad Institute Genomics Platform"/>
            <consortium name="The Broad Institute Genome Sequencing Center for Infectious Disease"/>
            <person name="Wu L."/>
            <person name="Ma J."/>
        </authorList>
    </citation>
    <scope>NUCLEOTIDE SEQUENCE [LARGE SCALE GENOMIC DNA]</scope>
    <source>
        <strain evidence="3">JCM 17666</strain>
    </source>
</reference>
<dbReference type="Pfam" id="PF01381">
    <property type="entry name" value="HTH_3"/>
    <property type="match status" value="1"/>
</dbReference>
<dbReference type="Gene3D" id="1.10.260.40">
    <property type="entry name" value="lambda repressor-like DNA-binding domains"/>
    <property type="match status" value="1"/>
</dbReference>
<dbReference type="PROSITE" id="PS50943">
    <property type="entry name" value="HTH_CROC1"/>
    <property type="match status" value="1"/>
</dbReference>
<name>A0ABP8GH78_9BURK</name>
<proteinExistence type="predicted"/>
<dbReference type="Proteomes" id="UP001501671">
    <property type="component" value="Unassembled WGS sequence"/>
</dbReference>
<organism evidence="2 3">
    <name type="scientific">Pigmentiphaga soli</name>
    <dbReference type="NCBI Taxonomy" id="1007095"/>
    <lineage>
        <taxon>Bacteria</taxon>
        <taxon>Pseudomonadati</taxon>
        <taxon>Pseudomonadota</taxon>
        <taxon>Betaproteobacteria</taxon>
        <taxon>Burkholderiales</taxon>
        <taxon>Alcaligenaceae</taxon>
        <taxon>Pigmentiphaga</taxon>
    </lineage>
</organism>
<dbReference type="InterPro" id="IPR001387">
    <property type="entry name" value="Cro/C1-type_HTH"/>
</dbReference>
<accession>A0ABP8GH78</accession>
<dbReference type="RefSeq" id="WP_345246108.1">
    <property type="nucleotide sequence ID" value="NZ_BAABFO010000002.1"/>
</dbReference>
<comment type="caution">
    <text evidence="2">The sequence shown here is derived from an EMBL/GenBank/DDBJ whole genome shotgun (WGS) entry which is preliminary data.</text>
</comment>
<evidence type="ECO:0000313" key="3">
    <source>
        <dbReference type="Proteomes" id="UP001501671"/>
    </source>
</evidence>
<dbReference type="CDD" id="cd00093">
    <property type="entry name" value="HTH_XRE"/>
    <property type="match status" value="1"/>
</dbReference>
<feature type="domain" description="HTH cro/C1-type" evidence="1">
    <location>
        <begin position="15"/>
        <end position="55"/>
    </location>
</feature>
<evidence type="ECO:0000259" key="1">
    <source>
        <dbReference type="PROSITE" id="PS50943"/>
    </source>
</evidence>
<evidence type="ECO:0000313" key="2">
    <source>
        <dbReference type="EMBL" id="GAA4324201.1"/>
    </source>
</evidence>
<gene>
    <name evidence="2" type="ORF">GCM10023144_05600</name>
</gene>
<keyword evidence="3" id="KW-1185">Reference proteome</keyword>
<dbReference type="SMART" id="SM00530">
    <property type="entry name" value="HTH_XRE"/>
    <property type="match status" value="1"/>
</dbReference>
<protein>
    <recommendedName>
        <fullName evidence="1">HTH cro/C1-type domain-containing protein</fullName>
    </recommendedName>
</protein>